<keyword evidence="2" id="KW-1185">Reference proteome</keyword>
<name>A0AAN9AHG3_HALRR</name>
<proteinExistence type="predicted"/>
<gene>
    <name evidence="1" type="ORF">SK128_000843</name>
</gene>
<feature type="non-terminal residue" evidence="1">
    <location>
        <position position="56"/>
    </location>
</feature>
<protein>
    <submittedName>
        <fullName evidence="1">Uncharacterized protein</fullName>
    </submittedName>
</protein>
<evidence type="ECO:0000313" key="2">
    <source>
        <dbReference type="Proteomes" id="UP001381693"/>
    </source>
</evidence>
<comment type="caution">
    <text evidence="1">The sequence shown here is derived from an EMBL/GenBank/DDBJ whole genome shotgun (WGS) entry which is preliminary data.</text>
</comment>
<evidence type="ECO:0000313" key="1">
    <source>
        <dbReference type="EMBL" id="KAK7086952.1"/>
    </source>
</evidence>
<dbReference type="AlphaFoldDB" id="A0AAN9AHG3"/>
<accession>A0AAN9AHG3</accession>
<dbReference type="Proteomes" id="UP001381693">
    <property type="component" value="Unassembled WGS sequence"/>
</dbReference>
<reference evidence="1 2" key="1">
    <citation type="submission" date="2023-11" db="EMBL/GenBank/DDBJ databases">
        <title>Halocaridina rubra genome assembly.</title>
        <authorList>
            <person name="Smith C."/>
        </authorList>
    </citation>
    <scope>NUCLEOTIDE SEQUENCE [LARGE SCALE GENOMIC DNA]</scope>
    <source>
        <strain evidence="1">EP-1</strain>
        <tissue evidence="1">Whole</tissue>
    </source>
</reference>
<organism evidence="1 2">
    <name type="scientific">Halocaridina rubra</name>
    <name type="common">Hawaiian red shrimp</name>
    <dbReference type="NCBI Taxonomy" id="373956"/>
    <lineage>
        <taxon>Eukaryota</taxon>
        <taxon>Metazoa</taxon>
        <taxon>Ecdysozoa</taxon>
        <taxon>Arthropoda</taxon>
        <taxon>Crustacea</taxon>
        <taxon>Multicrustacea</taxon>
        <taxon>Malacostraca</taxon>
        <taxon>Eumalacostraca</taxon>
        <taxon>Eucarida</taxon>
        <taxon>Decapoda</taxon>
        <taxon>Pleocyemata</taxon>
        <taxon>Caridea</taxon>
        <taxon>Atyoidea</taxon>
        <taxon>Atyidae</taxon>
        <taxon>Halocaridina</taxon>
    </lineage>
</organism>
<sequence length="56" mass="6511">MSSALEKCEVEMSSAIFRIWRLSIETWVFHNTWSDLEAVMHIRPNCMPALQQALDS</sequence>
<dbReference type="EMBL" id="JAXCGZ010000035">
    <property type="protein sequence ID" value="KAK7086952.1"/>
    <property type="molecule type" value="Genomic_DNA"/>
</dbReference>